<dbReference type="PANTHER" id="PTHR43616:SF5">
    <property type="entry name" value="GLYCEROL DEHYDROGENASE 1"/>
    <property type="match status" value="1"/>
</dbReference>
<feature type="binding site" evidence="9">
    <location>
        <position position="271"/>
    </location>
    <ligand>
        <name>glycerol</name>
        <dbReference type="ChEBI" id="CHEBI:17754"/>
    </ligand>
</feature>
<dbReference type="GO" id="GO:0008888">
    <property type="term" value="F:glycerol dehydrogenase (NAD+) activity"/>
    <property type="evidence" value="ECO:0007669"/>
    <property type="project" value="UniProtKB-EC"/>
</dbReference>
<dbReference type="RefSeq" id="WP_149566756.1">
    <property type="nucleotide sequence ID" value="NZ_CP035807.1"/>
</dbReference>
<dbReference type="OrthoDB" id="5198708at2"/>
<proteinExistence type="inferred from homology"/>
<evidence type="ECO:0000256" key="6">
    <source>
        <dbReference type="ARBA" id="ARBA00039147"/>
    </source>
</evidence>
<dbReference type="SUPFAM" id="SSF56796">
    <property type="entry name" value="Dehydroquinate synthase-like"/>
    <property type="match status" value="1"/>
</dbReference>
<evidence type="ECO:0000259" key="12">
    <source>
        <dbReference type="Pfam" id="PF00465"/>
    </source>
</evidence>
<feature type="binding site" evidence="11">
    <location>
        <position position="131"/>
    </location>
    <ligand>
        <name>NAD(+)</name>
        <dbReference type="ChEBI" id="CHEBI:57540"/>
    </ligand>
</feature>
<comment type="similarity">
    <text evidence="1">Belongs to the iron-containing alcohol dehydrogenase family.</text>
</comment>
<keyword evidence="4 11" id="KW-0520">NAD</keyword>
<dbReference type="PIRSF" id="PIRSF000112">
    <property type="entry name" value="Glycerol_dehydrogenase"/>
    <property type="match status" value="1"/>
</dbReference>
<keyword evidence="14" id="KW-1185">Reference proteome</keyword>
<keyword evidence="9" id="KW-0862">Zinc</keyword>
<evidence type="ECO:0000256" key="4">
    <source>
        <dbReference type="ARBA" id="ARBA00023027"/>
    </source>
</evidence>
<dbReference type="Pfam" id="PF00465">
    <property type="entry name" value="Fe-ADH"/>
    <property type="match status" value="1"/>
</dbReference>
<evidence type="ECO:0000313" key="13">
    <source>
        <dbReference type="EMBL" id="QEN03498.1"/>
    </source>
</evidence>
<sequence length="360" mass="38637">MKKILISPSKYVQDNGALANLGEYVLAFGKKALLVASKDDQSRVQHILDEATNKCDFELIYGGFNLECTTEEVQRLININNENSCDVIIGLGGGKALDTAKAVSHSKELPVITIPTIASTDAPCSSLSVVYNAKGEFQEYRFYRSNPDLVLVDTGIISKAPTRFLIAGMGDALSTYFEARACERAFADNIPGGKSTKLAVAAAKLCYETLLEDSLKAIAASESNCVTQALENIIEANTLLSGMGFESSGLAAAHAIHNGLTALEETHKFFHGEKVAFGTLVHLVLENAPKSELDEVLSYCKSVGLPTCLGDLGVNVITDEKVRAVAELSCAENETIHNMPFKVTSDDVFAAIYTADKLGR</sequence>
<comment type="cofactor">
    <cofactor evidence="9">
        <name>Zn(2+)</name>
        <dbReference type="ChEBI" id="CHEBI:29105"/>
    </cofactor>
    <text evidence="9">Binds 1 zinc ion per subunit.</text>
</comment>
<dbReference type="InterPro" id="IPR016205">
    <property type="entry name" value="Glycerol_DH"/>
</dbReference>
<feature type="binding site" evidence="11">
    <location>
        <position position="125"/>
    </location>
    <ligand>
        <name>NAD(+)</name>
        <dbReference type="ChEBI" id="CHEBI:57540"/>
    </ligand>
</feature>
<dbReference type="EC" id="1.1.1.6" evidence="6"/>
<dbReference type="Gene3D" id="1.20.1090.10">
    <property type="entry name" value="Dehydroquinate synthase-like - alpha domain"/>
    <property type="match status" value="1"/>
</dbReference>
<dbReference type="GO" id="GO:0046872">
    <property type="term" value="F:metal ion binding"/>
    <property type="evidence" value="ECO:0007669"/>
    <property type="project" value="UniProtKB-KW"/>
</dbReference>
<evidence type="ECO:0000256" key="5">
    <source>
        <dbReference type="ARBA" id="ARBA00037918"/>
    </source>
</evidence>
<dbReference type="KEGG" id="sper:EW093_01855"/>
<evidence type="ECO:0000256" key="7">
    <source>
        <dbReference type="ARBA" id="ARBA00040132"/>
    </source>
</evidence>
<feature type="binding site" evidence="9">
    <location>
        <position position="254"/>
    </location>
    <ligand>
        <name>glycerol</name>
        <dbReference type="ChEBI" id="CHEBI:17754"/>
    </ligand>
</feature>
<comment type="pathway">
    <text evidence="5">Polyol metabolism; glycerol fermentation; glycerone phosphate from glycerol (oxidative route): step 1/2.</text>
</comment>
<dbReference type="AlphaFoldDB" id="A0A5C1Q842"/>
<name>A0A5C1Q842_9SPIO</name>
<dbReference type="NCBIfam" id="NF006941">
    <property type="entry name" value="PRK09423.1"/>
    <property type="match status" value="1"/>
</dbReference>
<reference evidence="13 14" key="2">
    <citation type="submission" date="2019-09" db="EMBL/GenBank/DDBJ databases">
        <title>Complete Genome Sequence and Methylome Analysis of free living Spirochaetas.</title>
        <authorList>
            <person name="Leshcheva N."/>
            <person name="Mikheeva N."/>
        </authorList>
    </citation>
    <scope>NUCLEOTIDE SEQUENCE [LARGE SCALE GENOMIC DNA]</scope>
    <source>
        <strain evidence="13 14">P</strain>
    </source>
</reference>
<dbReference type="Proteomes" id="UP000323824">
    <property type="component" value="Chromosome"/>
</dbReference>
<feature type="domain" description="Alcohol dehydrogenase iron-type/glycerol dehydrogenase GldA" evidence="12">
    <location>
        <begin position="8"/>
        <end position="154"/>
    </location>
</feature>
<dbReference type="EMBL" id="CP035807">
    <property type="protein sequence ID" value="QEN03498.1"/>
    <property type="molecule type" value="Genomic_DNA"/>
</dbReference>
<evidence type="ECO:0000313" key="14">
    <source>
        <dbReference type="Proteomes" id="UP000323824"/>
    </source>
</evidence>
<evidence type="ECO:0000256" key="1">
    <source>
        <dbReference type="ARBA" id="ARBA00007358"/>
    </source>
</evidence>
<dbReference type="InterPro" id="IPR018211">
    <property type="entry name" value="ADH_Fe_CS"/>
</dbReference>
<keyword evidence="3" id="KW-0560">Oxidoreductase</keyword>
<evidence type="ECO:0000256" key="2">
    <source>
        <dbReference type="ARBA" id="ARBA00022723"/>
    </source>
</evidence>
<evidence type="ECO:0000256" key="3">
    <source>
        <dbReference type="ARBA" id="ARBA00023002"/>
    </source>
</evidence>
<evidence type="ECO:0000256" key="9">
    <source>
        <dbReference type="PIRSR" id="PIRSR000112-1"/>
    </source>
</evidence>
<gene>
    <name evidence="13" type="ORF">EW093_01855</name>
</gene>
<evidence type="ECO:0000256" key="11">
    <source>
        <dbReference type="PIRSR" id="PIRSR000112-3"/>
    </source>
</evidence>
<feature type="binding site" evidence="11">
    <location>
        <position position="127"/>
    </location>
    <ligand>
        <name>NAD(+)</name>
        <dbReference type="ChEBI" id="CHEBI:57540"/>
    </ligand>
</feature>
<reference evidence="13 14" key="1">
    <citation type="submission" date="2019-02" db="EMBL/GenBank/DDBJ databases">
        <authorList>
            <person name="Fomenkov A."/>
            <person name="Dubinina G."/>
            <person name="Grabovich M."/>
            <person name="Vincze T."/>
            <person name="Roberts R.J."/>
        </authorList>
    </citation>
    <scope>NUCLEOTIDE SEQUENCE [LARGE SCALE GENOMIC DNA]</scope>
    <source>
        <strain evidence="13 14">P</strain>
    </source>
</reference>
<feature type="binding site" evidence="10">
    <location>
        <position position="121"/>
    </location>
    <ligand>
        <name>glycerol</name>
        <dbReference type="ChEBI" id="CHEBI:17754"/>
    </ligand>
</feature>
<evidence type="ECO:0000256" key="8">
    <source>
        <dbReference type="ARBA" id="ARBA00049006"/>
    </source>
</evidence>
<dbReference type="GO" id="GO:0005829">
    <property type="term" value="C:cytosol"/>
    <property type="evidence" value="ECO:0007669"/>
    <property type="project" value="TreeGrafter"/>
</dbReference>
<dbReference type="CDD" id="cd08170">
    <property type="entry name" value="GlyDH"/>
    <property type="match status" value="1"/>
</dbReference>
<dbReference type="Gene3D" id="3.40.50.1970">
    <property type="match status" value="1"/>
</dbReference>
<accession>A0A5C1Q842</accession>
<feature type="binding site" evidence="11">
    <location>
        <begin position="116"/>
        <end position="119"/>
    </location>
    <ligand>
        <name>NAD(+)</name>
        <dbReference type="ChEBI" id="CHEBI:57540"/>
    </ligand>
</feature>
<feature type="binding site" evidence="9">
    <location>
        <position position="171"/>
    </location>
    <ligand>
        <name>glycerol</name>
        <dbReference type="ChEBI" id="CHEBI:17754"/>
    </ligand>
</feature>
<dbReference type="InterPro" id="IPR001670">
    <property type="entry name" value="ADH_Fe/GldA"/>
</dbReference>
<comment type="catalytic activity">
    <reaction evidence="8">
        <text>glycerol + NAD(+) = dihydroxyacetone + NADH + H(+)</text>
        <dbReference type="Rhea" id="RHEA:13769"/>
        <dbReference type="ChEBI" id="CHEBI:15378"/>
        <dbReference type="ChEBI" id="CHEBI:16016"/>
        <dbReference type="ChEBI" id="CHEBI:17754"/>
        <dbReference type="ChEBI" id="CHEBI:57540"/>
        <dbReference type="ChEBI" id="CHEBI:57945"/>
        <dbReference type="EC" id="1.1.1.6"/>
    </reaction>
</comment>
<organism evidence="13 14">
    <name type="scientific">Thiospirochaeta perfilievii</name>
    <dbReference type="NCBI Taxonomy" id="252967"/>
    <lineage>
        <taxon>Bacteria</taxon>
        <taxon>Pseudomonadati</taxon>
        <taxon>Spirochaetota</taxon>
        <taxon>Spirochaetia</taxon>
        <taxon>Spirochaetales</taxon>
        <taxon>Spirochaetaceae</taxon>
        <taxon>Thiospirochaeta</taxon>
    </lineage>
</organism>
<dbReference type="PROSITE" id="PS00913">
    <property type="entry name" value="ADH_IRON_1"/>
    <property type="match status" value="1"/>
</dbReference>
<evidence type="ECO:0000256" key="10">
    <source>
        <dbReference type="PIRSR" id="PIRSR000112-2"/>
    </source>
</evidence>
<protein>
    <recommendedName>
        <fullName evidence="7">Glycerol dehydrogenase</fullName>
        <ecNumber evidence="6">1.1.1.6</ecNumber>
    </recommendedName>
</protein>
<keyword evidence="2 9" id="KW-0479">Metal-binding</keyword>
<feature type="binding site" evidence="11">
    <location>
        <begin position="94"/>
        <end position="98"/>
    </location>
    <ligand>
        <name>NAD(+)</name>
        <dbReference type="ChEBI" id="CHEBI:57540"/>
    </ligand>
</feature>
<dbReference type="PANTHER" id="PTHR43616">
    <property type="entry name" value="GLYCEROL DEHYDROGENASE"/>
    <property type="match status" value="1"/>
</dbReference>